<dbReference type="EMBL" id="NBTY01000137">
    <property type="protein sequence ID" value="OTP70745.1"/>
    <property type="molecule type" value="Genomic_DNA"/>
</dbReference>
<name>A0A242MHI0_CABSO</name>
<proteinExistence type="predicted"/>
<evidence type="ECO:0000313" key="2">
    <source>
        <dbReference type="EMBL" id="OTP70745.1"/>
    </source>
</evidence>
<sequence>MIRHGLRGGYLPLLPLRRMCKRRFPIMLFPRVVFIQFAGFGEQVFTRLLLPMSGQYVGSGDE</sequence>
<dbReference type="AlphaFoldDB" id="A0A242MHI0"/>
<evidence type="ECO:0000313" key="3">
    <source>
        <dbReference type="Proteomes" id="UP000194546"/>
    </source>
</evidence>
<keyword evidence="1" id="KW-0472">Membrane</keyword>
<protein>
    <submittedName>
        <fullName evidence="2">Uncharacterized protein</fullName>
    </submittedName>
</protein>
<gene>
    <name evidence="2" type="ORF">PAMC26510_25150</name>
</gene>
<comment type="caution">
    <text evidence="2">The sequence shown here is derived from an EMBL/GenBank/DDBJ whole genome shotgun (WGS) entry which is preliminary data.</text>
</comment>
<reference evidence="2 3" key="1">
    <citation type="submission" date="2017-03" db="EMBL/GenBank/DDBJ databases">
        <title>Genome analysis of strain PAMC 26510.</title>
        <authorList>
            <person name="Oh H.-M."/>
            <person name="Yang J.-A."/>
        </authorList>
    </citation>
    <scope>NUCLEOTIDE SEQUENCE [LARGE SCALE GENOMIC DNA]</scope>
    <source>
        <strain evidence="2 3">PAMC 26510</strain>
    </source>
</reference>
<keyword evidence="1" id="KW-0812">Transmembrane</keyword>
<organism evidence="2 3">
    <name type="scientific">Caballeronia sordidicola</name>
    <name type="common">Burkholderia sordidicola</name>
    <dbReference type="NCBI Taxonomy" id="196367"/>
    <lineage>
        <taxon>Bacteria</taxon>
        <taxon>Pseudomonadati</taxon>
        <taxon>Pseudomonadota</taxon>
        <taxon>Betaproteobacteria</taxon>
        <taxon>Burkholderiales</taxon>
        <taxon>Burkholderiaceae</taxon>
        <taxon>Caballeronia</taxon>
    </lineage>
</organism>
<feature type="transmembrane region" description="Helical" evidence="1">
    <location>
        <begin position="24"/>
        <end position="41"/>
    </location>
</feature>
<accession>A0A242MHI0</accession>
<evidence type="ECO:0000256" key="1">
    <source>
        <dbReference type="SAM" id="Phobius"/>
    </source>
</evidence>
<dbReference type="Proteomes" id="UP000194546">
    <property type="component" value="Unassembled WGS sequence"/>
</dbReference>
<keyword evidence="1" id="KW-1133">Transmembrane helix</keyword>